<organism evidence="3 4">
    <name type="scientific">Zongyangia hominis</name>
    <dbReference type="NCBI Taxonomy" id="2763677"/>
    <lineage>
        <taxon>Bacteria</taxon>
        <taxon>Bacillati</taxon>
        <taxon>Bacillota</taxon>
        <taxon>Clostridia</taxon>
        <taxon>Eubacteriales</taxon>
        <taxon>Oscillospiraceae</taxon>
        <taxon>Zongyangia</taxon>
    </lineage>
</organism>
<keyword evidence="4" id="KW-1185">Reference proteome</keyword>
<dbReference type="AlphaFoldDB" id="A0A926ED35"/>
<dbReference type="InterPro" id="IPR053854">
    <property type="entry name" value="DUF7018"/>
</dbReference>
<evidence type="ECO:0000259" key="2">
    <source>
        <dbReference type="Pfam" id="PF22872"/>
    </source>
</evidence>
<evidence type="ECO:0000313" key="3">
    <source>
        <dbReference type="EMBL" id="MBC8569726.1"/>
    </source>
</evidence>
<accession>A0A926ED35</accession>
<dbReference type="RefSeq" id="WP_262396821.1">
    <property type="nucleotide sequence ID" value="NZ_JACRTC010000001.1"/>
</dbReference>
<protein>
    <recommendedName>
        <fullName evidence="2">DUF7018 domain-containing protein</fullName>
    </recommendedName>
</protein>
<evidence type="ECO:0000256" key="1">
    <source>
        <dbReference type="SAM" id="SignalP"/>
    </source>
</evidence>
<proteinExistence type="predicted"/>
<sequence length="163" mass="17803">MKRNNIVKSAIALIMALVLTFALAACSGGEKKKEAEYKQQVADISTEVQKVFTNFSNTLPTLDPEDENSLSTIEGMIDEMETSFEKYGKLTAPKKYEPVQTLLNESTDMALKGLGIIREEIKGFFGSEGTGDTAKLQEGTQLLMDAALKLQEAGEKGDEIDSK</sequence>
<name>A0A926ED35_9FIRM</name>
<dbReference type="PROSITE" id="PS51257">
    <property type="entry name" value="PROKAR_LIPOPROTEIN"/>
    <property type="match status" value="1"/>
</dbReference>
<feature type="signal peptide" evidence="1">
    <location>
        <begin position="1"/>
        <end position="24"/>
    </location>
</feature>
<feature type="domain" description="DUF7018" evidence="2">
    <location>
        <begin position="35"/>
        <end position="138"/>
    </location>
</feature>
<dbReference type="Pfam" id="PF22872">
    <property type="entry name" value="DUF7018"/>
    <property type="match status" value="1"/>
</dbReference>
<keyword evidence="1" id="KW-0732">Signal</keyword>
<feature type="chain" id="PRO_5037826457" description="DUF7018 domain-containing protein" evidence="1">
    <location>
        <begin position="25"/>
        <end position="163"/>
    </location>
</feature>
<dbReference type="Proteomes" id="UP000660861">
    <property type="component" value="Unassembled WGS sequence"/>
</dbReference>
<evidence type="ECO:0000313" key="4">
    <source>
        <dbReference type="Proteomes" id="UP000660861"/>
    </source>
</evidence>
<comment type="caution">
    <text evidence="3">The sequence shown here is derived from an EMBL/GenBank/DDBJ whole genome shotgun (WGS) entry which is preliminary data.</text>
</comment>
<reference evidence="3" key="1">
    <citation type="submission" date="2020-08" db="EMBL/GenBank/DDBJ databases">
        <title>Genome public.</title>
        <authorList>
            <person name="Liu C."/>
            <person name="Sun Q."/>
        </authorList>
    </citation>
    <scope>NUCLEOTIDE SEQUENCE</scope>
    <source>
        <strain evidence="3">NSJ-54</strain>
    </source>
</reference>
<gene>
    <name evidence="3" type="ORF">H8709_02660</name>
</gene>
<dbReference type="EMBL" id="JACRTC010000001">
    <property type="protein sequence ID" value="MBC8569726.1"/>
    <property type="molecule type" value="Genomic_DNA"/>
</dbReference>